<comment type="caution">
    <text evidence="1">The sequence shown here is derived from an EMBL/GenBank/DDBJ whole genome shotgun (WGS) entry which is preliminary data.</text>
</comment>
<protein>
    <submittedName>
        <fullName evidence="1">Uncharacterized protein</fullName>
    </submittedName>
</protein>
<dbReference type="EMBL" id="MU007063">
    <property type="protein sequence ID" value="KAF2426593.1"/>
    <property type="molecule type" value="Genomic_DNA"/>
</dbReference>
<dbReference type="Proteomes" id="UP000800235">
    <property type="component" value="Unassembled WGS sequence"/>
</dbReference>
<proteinExistence type="predicted"/>
<organism evidence="1 2">
    <name type="scientific">Tothia fuscella</name>
    <dbReference type="NCBI Taxonomy" id="1048955"/>
    <lineage>
        <taxon>Eukaryota</taxon>
        <taxon>Fungi</taxon>
        <taxon>Dikarya</taxon>
        <taxon>Ascomycota</taxon>
        <taxon>Pezizomycotina</taxon>
        <taxon>Dothideomycetes</taxon>
        <taxon>Pleosporomycetidae</taxon>
        <taxon>Venturiales</taxon>
        <taxon>Cylindrosympodiaceae</taxon>
        <taxon>Tothia</taxon>
    </lineage>
</organism>
<evidence type="ECO:0000313" key="1">
    <source>
        <dbReference type="EMBL" id="KAF2426593.1"/>
    </source>
</evidence>
<dbReference type="AlphaFoldDB" id="A0A9P4TVS3"/>
<evidence type="ECO:0000313" key="2">
    <source>
        <dbReference type="Proteomes" id="UP000800235"/>
    </source>
</evidence>
<reference evidence="1" key="1">
    <citation type="journal article" date="2020" name="Stud. Mycol.">
        <title>101 Dothideomycetes genomes: a test case for predicting lifestyles and emergence of pathogens.</title>
        <authorList>
            <person name="Haridas S."/>
            <person name="Albert R."/>
            <person name="Binder M."/>
            <person name="Bloem J."/>
            <person name="Labutti K."/>
            <person name="Salamov A."/>
            <person name="Andreopoulos B."/>
            <person name="Baker S."/>
            <person name="Barry K."/>
            <person name="Bills G."/>
            <person name="Bluhm B."/>
            <person name="Cannon C."/>
            <person name="Castanera R."/>
            <person name="Culley D."/>
            <person name="Daum C."/>
            <person name="Ezra D."/>
            <person name="Gonzalez J."/>
            <person name="Henrissat B."/>
            <person name="Kuo A."/>
            <person name="Liang C."/>
            <person name="Lipzen A."/>
            <person name="Lutzoni F."/>
            <person name="Magnuson J."/>
            <person name="Mondo S."/>
            <person name="Nolan M."/>
            <person name="Ohm R."/>
            <person name="Pangilinan J."/>
            <person name="Park H.-J."/>
            <person name="Ramirez L."/>
            <person name="Alfaro M."/>
            <person name="Sun H."/>
            <person name="Tritt A."/>
            <person name="Yoshinaga Y."/>
            <person name="Zwiers L.-H."/>
            <person name="Turgeon B."/>
            <person name="Goodwin S."/>
            <person name="Spatafora J."/>
            <person name="Crous P."/>
            <person name="Grigoriev I."/>
        </authorList>
    </citation>
    <scope>NUCLEOTIDE SEQUENCE</scope>
    <source>
        <strain evidence="1">CBS 130266</strain>
    </source>
</reference>
<gene>
    <name evidence="1" type="ORF">EJ08DRAFT_699889</name>
</gene>
<sequence>MSTNPIEILPHPLFLTSPLSEVQEPKEYKYFGNLDTLFAKTDAAEIVASNSDGEFTVIKKVIDEFLHITHDHCSGNPDQESSVYIQIRMTKPTQNWRIPRWHHDGRYFKPDPSCTEGGKYVTTLLGPPTLFLKPSSTLSSYALRDNEEWKNAQRESGNEKLRKIVDDALKEEERVHVPFGSIVWFANMWKGTADGSAAVHSEPDMSDSDRVFVTVMYGSEVEIGDLCHSWEVEYQV</sequence>
<keyword evidence="2" id="KW-1185">Reference proteome</keyword>
<dbReference type="OrthoDB" id="10261951at2759"/>
<name>A0A9P4TVS3_9PEZI</name>
<accession>A0A9P4TVS3</accession>